<feature type="transmembrane region" description="Helical" evidence="8">
    <location>
        <begin position="220"/>
        <end position="237"/>
    </location>
</feature>
<evidence type="ECO:0000256" key="6">
    <source>
        <dbReference type="ARBA" id="ARBA00022989"/>
    </source>
</evidence>
<comment type="caution">
    <text evidence="9">The sequence shown here is derived from an EMBL/GenBank/DDBJ whole genome shotgun (WGS) entry which is preliminary data.</text>
</comment>
<evidence type="ECO:0000256" key="3">
    <source>
        <dbReference type="ARBA" id="ARBA00022676"/>
    </source>
</evidence>
<evidence type="ECO:0000256" key="5">
    <source>
        <dbReference type="ARBA" id="ARBA00022692"/>
    </source>
</evidence>
<dbReference type="GO" id="GO:0016763">
    <property type="term" value="F:pentosyltransferase activity"/>
    <property type="evidence" value="ECO:0007669"/>
    <property type="project" value="TreeGrafter"/>
</dbReference>
<gene>
    <name evidence="9" type="ORF">DNK49_01590</name>
</gene>
<keyword evidence="5 8" id="KW-0812">Transmembrane</keyword>
<proteinExistence type="predicted"/>
<dbReference type="AlphaFoldDB" id="A0A323V2C1"/>
<dbReference type="InterPro" id="IPR050297">
    <property type="entry name" value="LipidA_mod_glycosyltrf_83"/>
</dbReference>
<accession>A0A323V2C1</accession>
<dbReference type="GO" id="GO:0005886">
    <property type="term" value="C:plasma membrane"/>
    <property type="evidence" value="ECO:0007669"/>
    <property type="project" value="UniProtKB-SubCell"/>
</dbReference>
<reference evidence="9 10" key="1">
    <citation type="submission" date="2018-06" db="EMBL/GenBank/DDBJ databases">
        <title>Azoarcus communis strain SWub3 genome.</title>
        <authorList>
            <person name="Zorraquino Salvo V."/>
            <person name="Toubiana D."/>
            <person name="Blumwald E."/>
        </authorList>
    </citation>
    <scope>NUCLEOTIDE SEQUENCE [LARGE SCALE GENOMIC DNA]</scope>
    <source>
        <strain evidence="9 10">SWub3</strain>
    </source>
</reference>
<keyword evidence="10" id="KW-1185">Reference proteome</keyword>
<feature type="transmembrane region" description="Helical" evidence="8">
    <location>
        <begin position="143"/>
        <end position="160"/>
    </location>
</feature>
<evidence type="ECO:0008006" key="11">
    <source>
        <dbReference type="Google" id="ProtNLM"/>
    </source>
</evidence>
<keyword evidence="7 8" id="KW-0472">Membrane</keyword>
<feature type="transmembrane region" description="Helical" evidence="8">
    <location>
        <begin position="284"/>
        <end position="303"/>
    </location>
</feature>
<keyword evidence="3" id="KW-0328">Glycosyltransferase</keyword>
<evidence type="ECO:0000256" key="8">
    <source>
        <dbReference type="SAM" id="Phobius"/>
    </source>
</evidence>
<evidence type="ECO:0000313" key="10">
    <source>
        <dbReference type="Proteomes" id="UP000248259"/>
    </source>
</evidence>
<dbReference type="Proteomes" id="UP000248259">
    <property type="component" value="Unassembled WGS sequence"/>
</dbReference>
<sequence>MSPFPTNTATADVRVRGLPLLGGRWLGYLTIVLAVVALFATPLQMLRIATALPEPAQLLVATSWAILSTALAWRFRDGIHDALIRLASLTSSIGLAGWICIGLGLRLAWIALFPSTPGSDGGTYLMLADQLLSSGTYETDGTYAYWPIGYPLFLSAWLWALPSAKWAYLCANLAQFVVAACGIHRLANLLGGARAGRVATALFAVWPNMVFNTATPEKEMLVLAILPWALLLLLQVLQGQSLWRALASGALLGAATLIQPSLQFLPFVGAILLLIAIPEIKHSLAPAAFIILGAALIVTPWTLRNHSVFDSFVLVSTNGGDNLYRANNPLATGGYVARGEVDLSSLGELERDTKGRQLALSWIRTHPEAFGMLAVEKLIRFMGDDAVGVYNTLKVGRASDNGILYAAAKAWANAFWMLIWFCLAASCFAVKHRQLHSPLARAPLWPWLYLLSLHTLFESAGKYHVPMIWVLCVLLAVHVSHERQREAP</sequence>
<keyword evidence="6 8" id="KW-1133">Transmembrane helix</keyword>
<evidence type="ECO:0000313" key="9">
    <source>
        <dbReference type="EMBL" id="PZA18253.1"/>
    </source>
</evidence>
<feature type="transmembrane region" description="Helical" evidence="8">
    <location>
        <begin position="58"/>
        <end position="76"/>
    </location>
</feature>
<keyword evidence="4" id="KW-0808">Transferase</keyword>
<dbReference type="OrthoDB" id="136232at2"/>
<evidence type="ECO:0000256" key="4">
    <source>
        <dbReference type="ARBA" id="ARBA00022679"/>
    </source>
</evidence>
<dbReference type="PANTHER" id="PTHR33908">
    <property type="entry name" value="MANNOSYLTRANSFERASE YKCB-RELATED"/>
    <property type="match status" value="1"/>
</dbReference>
<feature type="transmembrane region" description="Helical" evidence="8">
    <location>
        <begin position="25"/>
        <end position="46"/>
    </location>
</feature>
<dbReference type="PANTHER" id="PTHR33908:SF11">
    <property type="entry name" value="MEMBRANE PROTEIN"/>
    <property type="match status" value="1"/>
</dbReference>
<dbReference type="RefSeq" id="WP_110522554.1">
    <property type="nucleotide sequence ID" value="NZ_QKOE01000001.1"/>
</dbReference>
<evidence type="ECO:0000256" key="7">
    <source>
        <dbReference type="ARBA" id="ARBA00023136"/>
    </source>
</evidence>
<comment type="subcellular location">
    <subcellularLocation>
        <location evidence="1">Cell membrane</location>
        <topology evidence="1">Multi-pass membrane protein</topology>
    </subcellularLocation>
</comment>
<feature type="transmembrane region" description="Helical" evidence="8">
    <location>
        <begin position="410"/>
        <end position="430"/>
    </location>
</feature>
<keyword evidence="2" id="KW-1003">Cell membrane</keyword>
<dbReference type="EMBL" id="QKOE01000001">
    <property type="protein sequence ID" value="PZA18253.1"/>
    <property type="molecule type" value="Genomic_DNA"/>
</dbReference>
<evidence type="ECO:0000256" key="2">
    <source>
        <dbReference type="ARBA" id="ARBA00022475"/>
    </source>
</evidence>
<feature type="transmembrane region" description="Helical" evidence="8">
    <location>
        <begin position="257"/>
        <end position="277"/>
    </location>
</feature>
<name>A0A323V2C1_9RHOO</name>
<evidence type="ECO:0000256" key="1">
    <source>
        <dbReference type="ARBA" id="ARBA00004651"/>
    </source>
</evidence>
<dbReference type="GO" id="GO:0009103">
    <property type="term" value="P:lipopolysaccharide biosynthetic process"/>
    <property type="evidence" value="ECO:0007669"/>
    <property type="project" value="UniProtKB-ARBA"/>
</dbReference>
<organism evidence="9 10">
    <name type="scientific">Parazoarcus communis SWub3 = DSM 12120</name>
    <dbReference type="NCBI Taxonomy" id="1121029"/>
    <lineage>
        <taxon>Bacteria</taxon>
        <taxon>Pseudomonadati</taxon>
        <taxon>Pseudomonadota</taxon>
        <taxon>Betaproteobacteria</taxon>
        <taxon>Rhodocyclales</taxon>
        <taxon>Zoogloeaceae</taxon>
        <taxon>Parazoarcus</taxon>
    </lineage>
</organism>
<protein>
    <recommendedName>
        <fullName evidence="11">Glycosyltransferase RgtA/B/C/D-like domain-containing protein</fullName>
    </recommendedName>
</protein>
<feature type="transmembrane region" description="Helical" evidence="8">
    <location>
        <begin position="82"/>
        <end position="105"/>
    </location>
</feature>